<dbReference type="InterPro" id="IPR011805">
    <property type="entry name" value="RNase_R"/>
</dbReference>
<dbReference type="SUPFAM" id="SSF50249">
    <property type="entry name" value="Nucleic acid-binding proteins"/>
    <property type="match status" value="4"/>
</dbReference>
<dbReference type="HAMAP" id="MF_01895">
    <property type="entry name" value="RNase_R"/>
    <property type="match status" value="1"/>
</dbReference>
<dbReference type="PROSITE" id="PS50126">
    <property type="entry name" value="S1"/>
    <property type="match status" value="1"/>
</dbReference>
<dbReference type="PROSITE" id="PS01175">
    <property type="entry name" value="RIBONUCLEASE_II"/>
    <property type="match status" value="1"/>
</dbReference>
<dbReference type="GO" id="GO:0005829">
    <property type="term" value="C:cytosol"/>
    <property type="evidence" value="ECO:0007669"/>
    <property type="project" value="TreeGrafter"/>
</dbReference>
<dbReference type="eggNOG" id="COG0557">
    <property type="taxonomic scope" value="Bacteria"/>
</dbReference>
<dbReference type="Proteomes" id="UP000183028">
    <property type="component" value="Unassembled WGS sequence"/>
</dbReference>
<comment type="subcellular location">
    <subcellularLocation>
        <location evidence="2 8">Cytoplasm</location>
    </subcellularLocation>
</comment>
<dbReference type="InterPro" id="IPR022966">
    <property type="entry name" value="RNase_II/R_CS"/>
</dbReference>
<dbReference type="OrthoDB" id="9764149at2"/>
<dbReference type="NCBIfam" id="TIGR00358">
    <property type="entry name" value="3_prime_RNase"/>
    <property type="match status" value="1"/>
</dbReference>
<evidence type="ECO:0000256" key="5">
    <source>
        <dbReference type="ARBA" id="ARBA00022801"/>
    </source>
</evidence>
<keyword evidence="5 8" id="KW-0378">Hydrolase</keyword>
<evidence type="ECO:0000256" key="3">
    <source>
        <dbReference type="ARBA" id="ARBA00022490"/>
    </source>
</evidence>
<accession>A0A1H6U2R1</accession>
<dbReference type="PANTHER" id="PTHR23355:SF9">
    <property type="entry name" value="DIS3-LIKE EXONUCLEASE 2"/>
    <property type="match status" value="1"/>
</dbReference>
<comment type="similarity">
    <text evidence="8">Belongs to the RNR ribonuclease family. RNase R subfamily.</text>
</comment>
<dbReference type="NCBIfam" id="TIGR02063">
    <property type="entry name" value="RNase_R"/>
    <property type="match status" value="1"/>
</dbReference>
<evidence type="ECO:0000313" key="11">
    <source>
        <dbReference type="EMBL" id="SEI83847.1"/>
    </source>
</evidence>
<proteinExistence type="inferred from homology"/>
<reference evidence="12" key="1">
    <citation type="submission" date="2016-10" db="EMBL/GenBank/DDBJ databases">
        <authorList>
            <person name="Varghese N."/>
        </authorList>
    </citation>
    <scope>NUCLEOTIDE SEQUENCE [LARGE SCALE GENOMIC DNA]</scope>
    <source>
        <strain evidence="12">DSM 20406</strain>
    </source>
</reference>
<dbReference type="GO" id="GO:0008859">
    <property type="term" value="F:exoribonuclease II activity"/>
    <property type="evidence" value="ECO:0007669"/>
    <property type="project" value="UniProtKB-UniRule"/>
</dbReference>
<evidence type="ECO:0000256" key="2">
    <source>
        <dbReference type="ARBA" id="ARBA00004496"/>
    </source>
</evidence>
<dbReference type="STRING" id="322505.SAMN04487836_10413"/>
<evidence type="ECO:0000313" key="12">
    <source>
        <dbReference type="Proteomes" id="UP000183028"/>
    </source>
</evidence>
<evidence type="ECO:0000256" key="8">
    <source>
        <dbReference type="HAMAP-Rule" id="MF_01895"/>
    </source>
</evidence>
<keyword evidence="7 8" id="KW-0694">RNA-binding</keyword>
<dbReference type="PANTHER" id="PTHR23355">
    <property type="entry name" value="RIBONUCLEASE"/>
    <property type="match status" value="1"/>
</dbReference>
<dbReference type="EC" id="3.1.13.1" evidence="8"/>
<evidence type="ECO:0000256" key="4">
    <source>
        <dbReference type="ARBA" id="ARBA00022722"/>
    </source>
</evidence>
<dbReference type="Gene3D" id="2.40.50.140">
    <property type="entry name" value="Nucleic acid-binding proteins"/>
    <property type="match status" value="2"/>
</dbReference>
<dbReference type="CDD" id="cd04471">
    <property type="entry name" value="S1_RNase_R"/>
    <property type="match status" value="1"/>
</dbReference>
<protein>
    <recommendedName>
        <fullName evidence="8">Ribonuclease R</fullName>
        <shortName evidence="8">RNase R</shortName>
        <ecNumber evidence="8">3.1.13.1</ecNumber>
    </recommendedName>
</protein>
<dbReference type="SMART" id="SM00316">
    <property type="entry name" value="S1"/>
    <property type="match status" value="1"/>
</dbReference>
<dbReference type="Pfam" id="PF17876">
    <property type="entry name" value="CSD2"/>
    <property type="match status" value="1"/>
</dbReference>
<dbReference type="RefSeq" id="WP_074732168.1">
    <property type="nucleotide sequence ID" value="NZ_CACVPP010000002.1"/>
</dbReference>
<dbReference type="EMBL" id="FNYK01000027">
    <property type="protein sequence ID" value="SEI83847.1"/>
    <property type="molecule type" value="Genomic_DNA"/>
</dbReference>
<keyword evidence="3 8" id="KW-0963">Cytoplasm</keyword>
<feature type="region of interest" description="Disordered" evidence="9">
    <location>
        <begin position="696"/>
        <end position="735"/>
    </location>
</feature>
<gene>
    <name evidence="8" type="primary">rnr</name>
    <name evidence="11" type="ORF">SAMN04487834_102727</name>
</gene>
<comment type="catalytic activity">
    <reaction evidence="1 8">
        <text>Exonucleolytic cleavage in the 3'- to 5'-direction to yield nucleoside 5'-phosphates.</text>
        <dbReference type="EC" id="3.1.13.1"/>
    </reaction>
</comment>
<evidence type="ECO:0000256" key="1">
    <source>
        <dbReference type="ARBA" id="ARBA00001849"/>
    </source>
</evidence>
<comment type="function">
    <text evidence="8">3'-5' exoribonuclease that releases 5'-nucleoside monophosphates and is involved in maturation of structured RNAs.</text>
</comment>
<evidence type="ECO:0000256" key="6">
    <source>
        <dbReference type="ARBA" id="ARBA00022839"/>
    </source>
</evidence>
<organism evidence="11 12">
    <name type="scientific">Sharpea azabuensis</name>
    <dbReference type="NCBI Taxonomy" id="322505"/>
    <lineage>
        <taxon>Bacteria</taxon>
        <taxon>Bacillati</taxon>
        <taxon>Bacillota</taxon>
        <taxon>Erysipelotrichia</taxon>
        <taxon>Erysipelotrichales</taxon>
        <taxon>Coprobacillaceae</taxon>
        <taxon>Sharpea</taxon>
    </lineage>
</organism>
<sequence>MREEILRLLSDDHNHERTIQDLTRIFKIKSEDFADFMKLLNQLEDDGEIVRDQFNQYFTPESLGYFKGILQLNKKGFGFVKVAEDKEFFVRSNLVNGALNGDTVIIHKLNDDPHSDEASIVRVLEHNIKDVVGLVVKLKGKTYVNADDSRIGQIRINDAHIKGAMPGHKVIVHITSYKPLRGDIVEIIGHKNDPGVDILSIVYDHGIHIDFPEEVYQQVENIPDEIDPAGMKGRTDLRDMLIVTIDGDEAKDLDDAISLRKLENKHYELGVHIADVSYYVEEGTPLDLEAVDRGTSVYLVDRVIPMLPHKLSNGICSLNEGVDRYTISCFMEIDQKGQVVDHRILPTVIHSTHRMTYTNVNKILDGDQEMRKKYADSVELFETMKELSDILTRARNIRGAIDFDTDEAKIIVDEKGKPIDVQLRVRGESDRMIESFMLAANETVAEHFKWLDVPFIYRVHETPKKNKLEQFLAIAKPLGYNIHGSLDDIKPKELAKIITKSKGKPEHPVISTLLLRSMQKARYSELCLGHFGLADEYYTHFTSPIRRYPDLLVHRLIRNYLFNENYSNIEHFAEVVPQLADSSSDCEKRAVDTEYDVDDMKKAEYMSYHIGEKFKGIISSVTSFGFFVELPNTIEGLVHITDLADDYYIYDEKQLMLIGQRTRKMYRLSDTVEVIVKDANKLEKQVDFVDANNYAKSRKPRRAKHSSIAHPTSRKHKEHRGQRTHTRARRRGGKR</sequence>
<dbReference type="InterPro" id="IPR001900">
    <property type="entry name" value="RNase_II/R"/>
</dbReference>
<keyword evidence="12" id="KW-1185">Reference proteome</keyword>
<dbReference type="InterPro" id="IPR013223">
    <property type="entry name" value="RNase_B_OB_dom"/>
</dbReference>
<dbReference type="Pfam" id="PF00575">
    <property type="entry name" value="S1"/>
    <property type="match status" value="1"/>
</dbReference>
<dbReference type="SMART" id="SM00955">
    <property type="entry name" value="RNB"/>
    <property type="match status" value="1"/>
</dbReference>
<dbReference type="InterPro" id="IPR004476">
    <property type="entry name" value="RNase_II/RNase_R"/>
</dbReference>
<evidence type="ECO:0000256" key="7">
    <source>
        <dbReference type="ARBA" id="ARBA00022884"/>
    </source>
</evidence>
<dbReference type="InterPro" id="IPR040476">
    <property type="entry name" value="CSD2"/>
</dbReference>
<feature type="domain" description="S1 motif" evidence="10">
    <location>
        <begin position="611"/>
        <end position="691"/>
    </location>
</feature>
<keyword evidence="4 8" id="KW-0540">Nuclease</keyword>
<dbReference type="GO" id="GO:0003723">
    <property type="term" value="F:RNA binding"/>
    <property type="evidence" value="ECO:0007669"/>
    <property type="project" value="UniProtKB-UniRule"/>
</dbReference>
<dbReference type="GO" id="GO:0006402">
    <property type="term" value="P:mRNA catabolic process"/>
    <property type="evidence" value="ECO:0007669"/>
    <property type="project" value="TreeGrafter"/>
</dbReference>
<dbReference type="InterPro" id="IPR050180">
    <property type="entry name" value="RNR_Ribonuclease"/>
</dbReference>
<dbReference type="InterPro" id="IPR003029">
    <property type="entry name" value="S1_domain"/>
</dbReference>
<name>A0A1H6U2R1_9FIRM</name>
<dbReference type="Pfam" id="PF08206">
    <property type="entry name" value="OB_RNB"/>
    <property type="match status" value="1"/>
</dbReference>
<evidence type="ECO:0000256" key="9">
    <source>
        <dbReference type="SAM" id="MobiDB-lite"/>
    </source>
</evidence>
<dbReference type="AlphaFoldDB" id="A0A1H6U2R1"/>
<dbReference type="Pfam" id="PF00773">
    <property type="entry name" value="RNB"/>
    <property type="match status" value="1"/>
</dbReference>
<evidence type="ECO:0000259" key="10">
    <source>
        <dbReference type="PROSITE" id="PS50126"/>
    </source>
</evidence>
<dbReference type="InterPro" id="IPR012340">
    <property type="entry name" value="NA-bd_OB-fold"/>
</dbReference>
<keyword evidence="6 8" id="KW-0269">Exonuclease</keyword>